<dbReference type="InterPro" id="IPR002036">
    <property type="entry name" value="YbeY"/>
</dbReference>
<keyword evidence="7" id="KW-0963">Cytoplasm</keyword>
<dbReference type="HAMAP" id="MF_00009">
    <property type="entry name" value="Endoribonucl_YbeY"/>
    <property type="match status" value="1"/>
</dbReference>
<comment type="cofactor">
    <cofactor evidence="7">
        <name>Zn(2+)</name>
        <dbReference type="ChEBI" id="CHEBI:29105"/>
    </cofactor>
    <text evidence="7">Binds 1 zinc ion.</text>
</comment>
<dbReference type="PANTHER" id="PTHR46986">
    <property type="entry name" value="ENDORIBONUCLEASE YBEY, CHLOROPLASTIC"/>
    <property type="match status" value="1"/>
</dbReference>
<dbReference type="InterPro" id="IPR020549">
    <property type="entry name" value="YbeY_CS"/>
</dbReference>
<dbReference type="GO" id="GO:0008270">
    <property type="term" value="F:zinc ion binding"/>
    <property type="evidence" value="ECO:0007669"/>
    <property type="project" value="UniProtKB-UniRule"/>
</dbReference>
<keyword evidence="7" id="KW-0690">Ribosome biogenesis</keyword>
<keyword evidence="7" id="KW-0698">rRNA processing</keyword>
<evidence type="ECO:0000256" key="1">
    <source>
        <dbReference type="ARBA" id="ARBA00010875"/>
    </source>
</evidence>
<feature type="binding site" evidence="7">
    <location>
        <position position="115"/>
    </location>
    <ligand>
        <name>Zn(2+)</name>
        <dbReference type="ChEBI" id="CHEBI:29105"/>
        <note>catalytic</note>
    </ligand>
</feature>
<evidence type="ECO:0000313" key="8">
    <source>
        <dbReference type="EMBL" id="SHG58324.1"/>
    </source>
</evidence>
<keyword evidence="5 7" id="KW-0378">Hydrolase</keyword>
<evidence type="ECO:0000313" key="9">
    <source>
        <dbReference type="Proteomes" id="UP000184532"/>
    </source>
</evidence>
<dbReference type="EC" id="3.1.-.-" evidence="7"/>
<evidence type="ECO:0000256" key="3">
    <source>
        <dbReference type="ARBA" id="ARBA00022723"/>
    </source>
</evidence>
<dbReference type="EMBL" id="FQWL01000002">
    <property type="protein sequence ID" value="SHG58324.1"/>
    <property type="molecule type" value="Genomic_DNA"/>
</dbReference>
<feature type="binding site" evidence="7">
    <location>
        <position position="109"/>
    </location>
    <ligand>
        <name>Zn(2+)</name>
        <dbReference type="ChEBI" id="CHEBI:29105"/>
        <note>catalytic</note>
    </ligand>
</feature>
<keyword evidence="9" id="KW-1185">Reference proteome</keyword>
<dbReference type="OrthoDB" id="9811984at2"/>
<comment type="subcellular location">
    <subcellularLocation>
        <location evidence="7">Cytoplasm</location>
    </subcellularLocation>
</comment>
<evidence type="ECO:0000256" key="4">
    <source>
        <dbReference type="ARBA" id="ARBA00022759"/>
    </source>
</evidence>
<sequence>MIDFHYELDFNLGGESDYSDWINRVLDSENFTADQIDYVFCNDDYLHKINVEYLQHDTLTDIITFDYSHGDRVGGDIFVSVDRVKDNAESLGTELDEELKRVMIHGVLHLMGYEDKTEREKVIMRKKEDEKIKMFHVEQ</sequence>
<dbReference type="InterPro" id="IPR023091">
    <property type="entry name" value="MetalPrtase_cat_dom_sf_prd"/>
</dbReference>
<dbReference type="PROSITE" id="PS01306">
    <property type="entry name" value="UPF0054"/>
    <property type="match status" value="1"/>
</dbReference>
<dbReference type="Pfam" id="PF02130">
    <property type="entry name" value="YbeY"/>
    <property type="match status" value="1"/>
</dbReference>
<dbReference type="STRING" id="570519.SAMN04488116_1879"/>
<feature type="binding site" evidence="7">
    <location>
        <position position="105"/>
    </location>
    <ligand>
        <name>Zn(2+)</name>
        <dbReference type="ChEBI" id="CHEBI:29105"/>
        <note>catalytic</note>
    </ligand>
</feature>
<dbReference type="GO" id="GO:0006364">
    <property type="term" value="P:rRNA processing"/>
    <property type="evidence" value="ECO:0007669"/>
    <property type="project" value="UniProtKB-UniRule"/>
</dbReference>
<reference evidence="9" key="1">
    <citation type="submission" date="2016-11" db="EMBL/GenBank/DDBJ databases">
        <authorList>
            <person name="Varghese N."/>
            <person name="Submissions S."/>
        </authorList>
    </citation>
    <scope>NUCLEOTIDE SEQUENCE [LARGE SCALE GENOMIC DNA]</scope>
    <source>
        <strain evidence="9">DSM 22638</strain>
    </source>
</reference>
<comment type="function">
    <text evidence="7">Single strand-specific metallo-endoribonuclease involved in late-stage 70S ribosome quality control and in maturation of the 3' terminus of the 16S rRNA.</text>
</comment>
<keyword evidence="3 7" id="KW-0479">Metal-binding</keyword>
<organism evidence="8 9">
    <name type="scientific">Flagellimonas flava</name>
    <dbReference type="NCBI Taxonomy" id="570519"/>
    <lineage>
        <taxon>Bacteria</taxon>
        <taxon>Pseudomonadati</taxon>
        <taxon>Bacteroidota</taxon>
        <taxon>Flavobacteriia</taxon>
        <taxon>Flavobacteriales</taxon>
        <taxon>Flavobacteriaceae</taxon>
        <taxon>Flagellimonas</taxon>
    </lineage>
</organism>
<keyword evidence="4 7" id="KW-0255">Endonuclease</keyword>
<protein>
    <recommendedName>
        <fullName evidence="7">Endoribonuclease YbeY</fullName>
        <ecNumber evidence="7">3.1.-.-</ecNumber>
    </recommendedName>
</protein>
<dbReference type="PANTHER" id="PTHR46986:SF1">
    <property type="entry name" value="ENDORIBONUCLEASE YBEY, CHLOROPLASTIC"/>
    <property type="match status" value="1"/>
</dbReference>
<gene>
    <name evidence="7" type="primary">ybeY</name>
    <name evidence="8" type="ORF">SAMN04488116_1879</name>
</gene>
<accession>A0A1M5KZS9</accession>
<dbReference type="Gene3D" id="3.40.390.30">
    <property type="entry name" value="Metalloproteases ('zincins'), catalytic domain"/>
    <property type="match status" value="1"/>
</dbReference>
<dbReference type="GO" id="GO:0005737">
    <property type="term" value="C:cytoplasm"/>
    <property type="evidence" value="ECO:0007669"/>
    <property type="project" value="UniProtKB-SubCell"/>
</dbReference>
<evidence type="ECO:0000256" key="2">
    <source>
        <dbReference type="ARBA" id="ARBA00022722"/>
    </source>
</evidence>
<proteinExistence type="inferred from homology"/>
<dbReference type="GO" id="GO:0004222">
    <property type="term" value="F:metalloendopeptidase activity"/>
    <property type="evidence" value="ECO:0007669"/>
    <property type="project" value="InterPro"/>
</dbReference>
<dbReference type="RefSeq" id="WP_073178660.1">
    <property type="nucleotide sequence ID" value="NZ_FQWL01000002.1"/>
</dbReference>
<dbReference type="NCBIfam" id="TIGR00043">
    <property type="entry name" value="rRNA maturation RNase YbeY"/>
    <property type="match status" value="1"/>
</dbReference>
<dbReference type="SUPFAM" id="SSF55486">
    <property type="entry name" value="Metalloproteases ('zincins'), catalytic domain"/>
    <property type="match status" value="1"/>
</dbReference>
<evidence type="ECO:0000256" key="7">
    <source>
        <dbReference type="HAMAP-Rule" id="MF_00009"/>
    </source>
</evidence>
<evidence type="ECO:0000256" key="6">
    <source>
        <dbReference type="ARBA" id="ARBA00022833"/>
    </source>
</evidence>
<dbReference type="Proteomes" id="UP000184532">
    <property type="component" value="Unassembled WGS sequence"/>
</dbReference>
<evidence type="ECO:0000256" key="5">
    <source>
        <dbReference type="ARBA" id="ARBA00022801"/>
    </source>
</evidence>
<dbReference type="AlphaFoldDB" id="A0A1M5KZS9"/>
<name>A0A1M5KZS9_9FLAO</name>
<dbReference type="GO" id="GO:0004521">
    <property type="term" value="F:RNA endonuclease activity"/>
    <property type="evidence" value="ECO:0007669"/>
    <property type="project" value="UniProtKB-UniRule"/>
</dbReference>
<keyword evidence="2 7" id="KW-0540">Nuclease</keyword>
<comment type="similarity">
    <text evidence="1 7">Belongs to the endoribonuclease YbeY family.</text>
</comment>
<keyword evidence="6 7" id="KW-0862">Zinc</keyword>